<evidence type="ECO:0008006" key="3">
    <source>
        <dbReference type="Google" id="ProtNLM"/>
    </source>
</evidence>
<reference evidence="1 2" key="1">
    <citation type="submission" date="2016-11" db="EMBL/GenBank/DDBJ databases">
        <title>Whole genomes of Flavobacteriaceae.</title>
        <authorList>
            <person name="Stine C."/>
            <person name="Li C."/>
            <person name="Tadesse D."/>
        </authorList>
    </citation>
    <scope>NUCLEOTIDE SEQUENCE [LARGE SCALE GENOMIC DNA]</scope>
    <source>
        <strain evidence="1 2">DSM 15937</strain>
    </source>
</reference>
<gene>
    <name evidence="1" type="ORF">B0A65_20450</name>
</gene>
<dbReference type="PROSITE" id="PS51257">
    <property type="entry name" value="PROKAR_LIPOPROTEIN"/>
    <property type="match status" value="1"/>
</dbReference>
<proteinExistence type="predicted"/>
<organism evidence="1 2">
    <name type="scientific">Flavobacterium frigidimaris</name>
    <dbReference type="NCBI Taxonomy" id="262320"/>
    <lineage>
        <taxon>Bacteria</taxon>
        <taxon>Pseudomonadati</taxon>
        <taxon>Bacteroidota</taxon>
        <taxon>Flavobacteriia</taxon>
        <taxon>Flavobacteriales</taxon>
        <taxon>Flavobacteriaceae</taxon>
        <taxon>Flavobacterium</taxon>
    </lineage>
</organism>
<keyword evidence="2" id="KW-1185">Reference proteome</keyword>
<evidence type="ECO:0000313" key="1">
    <source>
        <dbReference type="EMBL" id="OXA75926.1"/>
    </source>
</evidence>
<dbReference type="RefSeq" id="WP_074663327.1">
    <property type="nucleotide sequence ID" value="NZ_MUGV01000040.1"/>
</dbReference>
<protein>
    <recommendedName>
        <fullName evidence="3">Lipoprotein</fullName>
    </recommendedName>
</protein>
<comment type="caution">
    <text evidence="1">The sequence shown here is derived from an EMBL/GenBank/DDBJ whole genome shotgun (WGS) entry which is preliminary data.</text>
</comment>
<evidence type="ECO:0000313" key="2">
    <source>
        <dbReference type="Proteomes" id="UP000198382"/>
    </source>
</evidence>
<sequence>MRTIFILLIIILTIFSCKDSENRTLSKTENPKDSILYKSSDKNYNVIYRSNSRLYLINLKNDTLINVHEEGVAPNSIKLEDFDDDGNNDLRYGFSSNYYYEKVWLYSKKEKSFRVIDSIENPEFAYSKKIENTNLYYSFSPNGCGKNNWISYLFTIKNFKIKPKGFLEYRQCVDDEKGMYFFKILNGKKVLVEKVNLKEADEKDLNQNWKKFMNKIASP</sequence>
<dbReference type="Proteomes" id="UP000198382">
    <property type="component" value="Unassembled WGS sequence"/>
</dbReference>
<dbReference type="EMBL" id="MUGV01000040">
    <property type="protein sequence ID" value="OXA75926.1"/>
    <property type="molecule type" value="Genomic_DNA"/>
</dbReference>
<accession>A0ABX4BJZ1</accession>
<name>A0ABX4BJZ1_FLAFR</name>